<feature type="transmembrane region" description="Helical" evidence="5">
    <location>
        <begin position="374"/>
        <end position="393"/>
    </location>
</feature>
<dbReference type="PANTHER" id="PTHR43424:SF1">
    <property type="entry name" value="LOCUS PUTATIVE PROTEIN 1-RELATED"/>
    <property type="match status" value="1"/>
</dbReference>
<feature type="transmembrane region" description="Helical" evidence="5">
    <location>
        <begin position="130"/>
        <end position="152"/>
    </location>
</feature>
<dbReference type="RefSeq" id="WP_121120832.1">
    <property type="nucleotide sequence ID" value="NZ_CP016604.1"/>
</dbReference>
<dbReference type="PANTHER" id="PTHR43424">
    <property type="entry name" value="LOCUS PUTATIVE PROTEIN 1-RELATED"/>
    <property type="match status" value="1"/>
</dbReference>
<evidence type="ECO:0000256" key="3">
    <source>
        <dbReference type="ARBA" id="ARBA00022989"/>
    </source>
</evidence>
<keyword evidence="2 5" id="KW-0812">Transmembrane</keyword>
<evidence type="ECO:0000313" key="6">
    <source>
        <dbReference type="EMBL" id="RKR76748.1"/>
    </source>
</evidence>
<dbReference type="InterPro" id="IPR052556">
    <property type="entry name" value="PolySynth_Transporter"/>
</dbReference>
<dbReference type="EMBL" id="RBJC01000004">
    <property type="protein sequence ID" value="RKR76748.1"/>
    <property type="molecule type" value="Genomic_DNA"/>
</dbReference>
<evidence type="ECO:0000256" key="4">
    <source>
        <dbReference type="ARBA" id="ARBA00023136"/>
    </source>
</evidence>
<dbReference type="CDD" id="cd13128">
    <property type="entry name" value="MATE_Wzx_like"/>
    <property type="match status" value="1"/>
</dbReference>
<dbReference type="InterPro" id="IPR002797">
    <property type="entry name" value="Polysacc_synth"/>
</dbReference>
<accession>A0A420XHX7</accession>
<feature type="transmembrane region" description="Helical" evidence="5">
    <location>
        <begin position="239"/>
        <end position="258"/>
    </location>
</feature>
<keyword evidence="3 5" id="KW-1133">Transmembrane helix</keyword>
<proteinExistence type="predicted"/>
<gene>
    <name evidence="6" type="ORF">DES31_0054</name>
</gene>
<dbReference type="OrthoDB" id="9815248at2"/>
<reference evidence="6 7" key="1">
    <citation type="submission" date="2018-10" db="EMBL/GenBank/DDBJ databases">
        <title>Genomic Encyclopedia of Type Strains, Phase IV (KMG-IV): sequencing the most valuable type-strain genomes for metagenomic binning, comparative biology and taxonomic classification.</title>
        <authorList>
            <person name="Goeker M."/>
        </authorList>
    </citation>
    <scope>NUCLEOTIDE SEQUENCE [LARGE SCALE GENOMIC DNA]</scope>
    <source>
        <strain evidence="6 7">DSM 23800</strain>
    </source>
</reference>
<feature type="transmembrane region" description="Helical" evidence="5">
    <location>
        <begin position="319"/>
        <end position="341"/>
    </location>
</feature>
<name>A0A420XHX7_9PAST</name>
<feature type="transmembrane region" description="Helical" evidence="5">
    <location>
        <begin position="164"/>
        <end position="181"/>
    </location>
</feature>
<feature type="transmembrane region" description="Helical" evidence="5">
    <location>
        <begin position="348"/>
        <end position="368"/>
    </location>
</feature>
<feature type="transmembrane region" description="Helical" evidence="5">
    <location>
        <begin position="74"/>
        <end position="97"/>
    </location>
</feature>
<dbReference type="AlphaFoldDB" id="A0A420XHX7"/>
<keyword evidence="7" id="KW-1185">Reference proteome</keyword>
<sequence length="404" mass="45897">MKVVKDSFIYLIGELASRSMPFLLLPYLSRKLGVEGFGELSYYQTFTVLFFIIVGLSQEGAITRYFYVYGKRSLDLVVSTGYTYTIFMGIVVLLVCWFFNNEILLYVALSAVFQSFLGVQLSIRQCQKQAIPYTVIQFFSSITAVVFTILLLEIFDTDLVEKRLIAILLGNVTVFVGSYLLYRKKVKTTFFSLKQYKSALFYLLGFGVPLILHNSSLFLKGQLDRIFIFHKFNEADLGLYAMGAQIAAILMILLQAVNKASIPYFFDALKQKKINVKDVHRWALLSFIIVPIPAILMWLVPESVVAWLLSDQFVGAKYYMVLFLLSVAMTIPYFILVNYLFYYGKNKFISVCSVLSTVIYLVSLVGLTYTKIEYIPYAGILGSLSIIPILYFMTARVGKVGGME</sequence>
<evidence type="ECO:0000256" key="5">
    <source>
        <dbReference type="SAM" id="Phobius"/>
    </source>
</evidence>
<comment type="caution">
    <text evidence="6">The sequence shown here is derived from an EMBL/GenBank/DDBJ whole genome shotgun (WGS) entry which is preliminary data.</text>
</comment>
<keyword evidence="4 5" id="KW-0472">Membrane</keyword>
<dbReference type="Pfam" id="PF01943">
    <property type="entry name" value="Polysacc_synt"/>
    <property type="match status" value="1"/>
</dbReference>
<feature type="transmembrane region" description="Helical" evidence="5">
    <location>
        <begin position="40"/>
        <end position="62"/>
    </location>
</feature>
<feature type="transmembrane region" description="Helical" evidence="5">
    <location>
        <begin position="279"/>
        <end position="299"/>
    </location>
</feature>
<evidence type="ECO:0000313" key="7">
    <source>
        <dbReference type="Proteomes" id="UP000280099"/>
    </source>
</evidence>
<dbReference type="GO" id="GO:0016020">
    <property type="term" value="C:membrane"/>
    <property type="evidence" value="ECO:0007669"/>
    <property type="project" value="UniProtKB-SubCell"/>
</dbReference>
<evidence type="ECO:0000256" key="2">
    <source>
        <dbReference type="ARBA" id="ARBA00022692"/>
    </source>
</evidence>
<comment type="subcellular location">
    <subcellularLocation>
        <location evidence="1">Membrane</location>
        <topology evidence="1">Multi-pass membrane protein</topology>
    </subcellularLocation>
</comment>
<organism evidence="6 7">
    <name type="scientific">Otariodibacter oris</name>
    <dbReference type="NCBI Taxonomy" id="1032623"/>
    <lineage>
        <taxon>Bacteria</taxon>
        <taxon>Pseudomonadati</taxon>
        <taxon>Pseudomonadota</taxon>
        <taxon>Gammaproteobacteria</taxon>
        <taxon>Pasteurellales</taxon>
        <taxon>Pasteurellaceae</taxon>
        <taxon>Otariodibacter</taxon>
    </lineage>
</organism>
<feature type="transmembrane region" description="Helical" evidence="5">
    <location>
        <begin position="201"/>
        <end position="219"/>
    </location>
</feature>
<protein>
    <submittedName>
        <fullName evidence="6">O-antigen/teichoic acid export membrane protein</fullName>
    </submittedName>
</protein>
<dbReference type="Proteomes" id="UP000280099">
    <property type="component" value="Unassembled WGS sequence"/>
</dbReference>
<evidence type="ECO:0000256" key="1">
    <source>
        <dbReference type="ARBA" id="ARBA00004141"/>
    </source>
</evidence>